<dbReference type="Proteomes" id="UP000481153">
    <property type="component" value="Unassembled WGS sequence"/>
</dbReference>
<protein>
    <submittedName>
        <fullName evidence="3">Uncharacterized protein</fullName>
    </submittedName>
</protein>
<dbReference type="AlphaFoldDB" id="A0A6G0WJU0"/>
<keyword evidence="2" id="KW-0732">Signal</keyword>
<accession>A0A6G0WJU0</accession>
<feature type="region of interest" description="Disordered" evidence="1">
    <location>
        <begin position="171"/>
        <end position="206"/>
    </location>
</feature>
<dbReference type="VEuPathDB" id="FungiDB:AeMF1_002542"/>
<evidence type="ECO:0000313" key="4">
    <source>
        <dbReference type="Proteomes" id="UP000481153"/>
    </source>
</evidence>
<reference evidence="3 4" key="1">
    <citation type="submission" date="2019-07" db="EMBL/GenBank/DDBJ databases">
        <title>Genomics analysis of Aphanomyces spp. identifies a new class of oomycete effector associated with host adaptation.</title>
        <authorList>
            <person name="Gaulin E."/>
        </authorList>
    </citation>
    <scope>NUCLEOTIDE SEQUENCE [LARGE SCALE GENOMIC DNA]</scope>
    <source>
        <strain evidence="3 4">ATCC 201684</strain>
    </source>
</reference>
<gene>
    <name evidence="3" type="ORF">Ae201684_014348</name>
</gene>
<evidence type="ECO:0000256" key="2">
    <source>
        <dbReference type="SAM" id="SignalP"/>
    </source>
</evidence>
<organism evidence="3 4">
    <name type="scientific">Aphanomyces euteiches</name>
    <dbReference type="NCBI Taxonomy" id="100861"/>
    <lineage>
        <taxon>Eukaryota</taxon>
        <taxon>Sar</taxon>
        <taxon>Stramenopiles</taxon>
        <taxon>Oomycota</taxon>
        <taxon>Saprolegniomycetes</taxon>
        <taxon>Saprolegniales</taxon>
        <taxon>Verrucalvaceae</taxon>
        <taxon>Aphanomyces</taxon>
    </lineage>
</organism>
<dbReference type="EMBL" id="VJMJ01000193">
    <property type="protein sequence ID" value="KAF0727518.1"/>
    <property type="molecule type" value="Genomic_DNA"/>
</dbReference>
<keyword evidence="4" id="KW-1185">Reference proteome</keyword>
<feature type="chain" id="PRO_5026095352" evidence="2">
    <location>
        <begin position="17"/>
        <end position="279"/>
    </location>
</feature>
<comment type="caution">
    <text evidence="3">The sequence shown here is derived from an EMBL/GenBank/DDBJ whole genome shotgun (WGS) entry which is preliminary data.</text>
</comment>
<proteinExistence type="predicted"/>
<feature type="signal peptide" evidence="2">
    <location>
        <begin position="1"/>
        <end position="16"/>
    </location>
</feature>
<name>A0A6G0WJU0_9STRA</name>
<evidence type="ECO:0000256" key="1">
    <source>
        <dbReference type="SAM" id="MobiDB-lite"/>
    </source>
</evidence>
<sequence>MKSALVWSCLAGLAAAQSNFDCGNLFACTAPDGSFVECQNPARRGCCKGLPYWLYNTTDGITTLQACCEDAKGNPFISLGGCPTTTPTTAAPTPAPTPATTPACGNLFACTTPDGTLVECINLARRGCCKGLPYWYYNTTDGITTLNACCEDAKGNPFINLGGCPTTTPTTIKPTTATNPAPTPASSPAATTPAPTPASSPAATTPTPESVCGNLVPCTLPNGTLVECQNPNHRKCCKGLPYWVYVTSGGNTIYQSCCEDSKGNPFIVQGPSCPSHRSC</sequence>
<evidence type="ECO:0000313" key="3">
    <source>
        <dbReference type="EMBL" id="KAF0727518.1"/>
    </source>
</evidence>